<dbReference type="AlphaFoldDB" id="A0A8J2KM71"/>
<organism evidence="1 2">
    <name type="scientific">Allacma fusca</name>
    <dbReference type="NCBI Taxonomy" id="39272"/>
    <lineage>
        <taxon>Eukaryota</taxon>
        <taxon>Metazoa</taxon>
        <taxon>Ecdysozoa</taxon>
        <taxon>Arthropoda</taxon>
        <taxon>Hexapoda</taxon>
        <taxon>Collembola</taxon>
        <taxon>Symphypleona</taxon>
        <taxon>Sminthuridae</taxon>
        <taxon>Allacma</taxon>
    </lineage>
</organism>
<sequence>MLRDTLIPNGFANFDILNGHFIFVFTGELITGTISDQVSRLFVSVRAFQNAVFLFLSQSKTQAILPSALKSGHYENVYDVLNSLNDTRLILSNKERLIKIDLEQQPVKALVCPLCDPTGDPSKVPIPLIFVFTEFISFINATPEYESVFAEFNSDDWITPLIDGTAA</sequence>
<protein>
    <submittedName>
        <fullName evidence="1">Uncharacterized protein</fullName>
    </submittedName>
</protein>
<dbReference type="Proteomes" id="UP000708208">
    <property type="component" value="Unassembled WGS sequence"/>
</dbReference>
<name>A0A8J2KM71_9HEXA</name>
<reference evidence="1" key="1">
    <citation type="submission" date="2021-06" db="EMBL/GenBank/DDBJ databases">
        <authorList>
            <person name="Hodson N. C."/>
            <person name="Mongue J. A."/>
            <person name="Jaron S. K."/>
        </authorList>
    </citation>
    <scope>NUCLEOTIDE SEQUENCE</scope>
</reference>
<evidence type="ECO:0000313" key="1">
    <source>
        <dbReference type="EMBL" id="CAG7817100.1"/>
    </source>
</evidence>
<accession>A0A8J2KM71</accession>
<dbReference type="EMBL" id="CAJVCH010385932">
    <property type="protein sequence ID" value="CAG7817100.1"/>
    <property type="molecule type" value="Genomic_DNA"/>
</dbReference>
<feature type="non-terminal residue" evidence="1">
    <location>
        <position position="167"/>
    </location>
</feature>
<evidence type="ECO:0000313" key="2">
    <source>
        <dbReference type="Proteomes" id="UP000708208"/>
    </source>
</evidence>
<proteinExistence type="predicted"/>
<gene>
    <name evidence="1" type="ORF">AFUS01_LOCUS27683</name>
</gene>
<keyword evidence="2" id="KW-1185">Reference proteome</keyword>
<comment type="caution">
    <text evidence="1">The sequence shown here is derived from an EMBL/GenBank/DDBJ whole genome shotgun (WGS) entry which is preliminary data.</text>
</comment>